<dbReference type="EMBL" id="CABHNB010000043">
    <property type="protein sequence ID" value="VUX19399.1"/>
    <property type="molecule type" value="Genomic_DNA"/>
</dbReference>
<organism evidence="1 2">
    <name type="scientific">Blautia obeum</name>
    <dbReference type="NCBI Taxonomy" id="40520"/>
    <lineage>
        <taxon>Bacteria</taxon>
        <taxon>Bacillati</taxon>
        <taxon>Bacillota</taxon>
        <taxon>Clostridia</taxon>
        <taxon>Lachnospirales</taxon>
        <taxon>Lachnospiraceae</taxon>
        <taxon>Blautia</taxon>
    </lineage>
</organism>
<evidence type="ECO:0000313" key="2">
    <source>
        <dbReference type="Proteomes" id="UP000409147"/>
    </source>
</evidence>
<gene>
    <name evidence="1" type="ORF">ROSSTS7063_02974</name>
</gene>
<dbReference type="AlphaFoldDB" id="A0A564UJ48"/>
<evidence type="ECO:0000313" key="1">
    <source>
        <dbReference type="EMBL" id="VUX19399.1"/>
    </source>
</evidence>
<sequence>MFTAWVQNEYGDTVKQYDDCMSISVLAEHDMELRFPDILDAIGIRSNYFCLVDSQGRHFYPLDIFSVNIG</sequence>
<reference evidence="1 2" key="1">
    <citation type="submission" date="2019-07" db="EMBL/GenBank/DDBJ databases">
        <authorList>
            <person name="Hibberd C M."/>
            <person name="Gehrig L. J."/>
            <person name="Chang H.-W."/>
            <person name="Venkatesh S."/>
        </authorList>
    </citation>
    <scope>NUCLEOTIDE SEQUENCE [LARGE SCALE GENOMIC DNA]</scope>
    <source>
        <strain evidence="1">Ruminococcus_obeum_SSTS_Bg7063</strain>
    </source>
</reference>
<dbReference type="Proteomes" id="UP000409147">
    <property type="component" value="Unassembled WGS sequence"/>
</dbReference>
<accession>A0A564UJ48</accession>
<protein>
    <submittedName>
        <fullName evidence="1">Uncharacterized protein</fullName>
    </submittedName>
</protein>
<name>A0A564UJ48_9FIRM</name>
<dbReference type="RefSeq" id="WP_144369633.1">
    <property type="nucleotide sequence ID" value="NZ_CABHNB010000043.1"/>
</dbReference>
<proteinExistence type="predicted"/>
<keyword evidence="2" id="KW-1185">Reference proteome</keyword>